<reference evidence="1 2" key="1">
    <citation type="journal article" date="2013" name="PLoS Genet.">
        <title>Distinctive expansion of potential virulence genes in the genome of the oomycete fish pathogen Saprolegnia parasitica.</title>
        <authorList>
            <person name="Jiang R.H."/>
            <person name="de Bruijn I."/>
            <person name="Haas B.J."/>
            <person name="Belmonte R."/>
            <person name="Lobach L."/>
            <person name="Christie J."/>
            <person name="van den Ackerveken G."/>
            <person name="Bottin A."/>
            <person name="Bulone V."/>
            <person name="Diaz-Moreno S.M."/>
            <person name="Dumas B."/>
            <person name="Fan L."/>
            <person name="Gaulin E."/>
            <person name="Govers F."/>
            <person name="Grenville-Briggs L.J."/>
            <person name="Horner N.R."/>
            <person name="Levin J.Z."/>
            <person name="Mammella M."/>
            <person name="Meijer H.J."/>
            <person name="Morris P."/>
            <person name="Nusbaum C."/>
            <person name="Oome S."/>
            <person name="Phillips A.J."/>
            <person name="van Rooyen D."/>
            <person name="Rzeszutek E."/>
            <person name="Saraiva M."/>
            <person name="Secombes C.J."/>
            <person name="Seidl M.F."/>
            <person name="Snel B."/>
            <person name="Stassen J.H."/>
            <person name="Sykes S."/>
            <person name="Tripathy S."/>
            <person name="van den Berg H."/>
            <person name="Vega-Arreguin J.C."/>
            <person name="Wawra S."/>
            <person name="Young S.K."/>
            <person name="Zeng Q."/>
            <person name="Dieguez-Uribeondo J."/>
            <person name="Russ C."/>
            <person name="Tyler B.M."/>
            <person name="van West P."/>
        </authorList>
    </citation>
    <scope>NUCLEOTIDE SEQUENCE [LARGE SCALE GENOMIC DNA]</scope>
    <source>
        <strain evidence="1 2">CBS 223.65</strain>
    </source>
</reference>
<dbReference type="VEuPathDB" id="FungiDB:SPRG_17962"/>
<sequence length="99" mass="10877">MKLVHTNYCQTVAVTMKSVQRSVLALVPSDCFAVRVDVMLCSLAIGFTSKDAFDATQPIHGNAAVIPFGKYASLINHYPITKTMSTVFNLTRKDVVIVR</sequence>
<dbReference type="KEGG" id="spar:SPRG_17962"/>
<dbReference type="Proteomes" id="UP000030745">
    <property type="component" value="Unassembled WGS sequence"/>
</dbReference>
<dbReference type="EMBL" id="KK584069">
    <property type="protein sequence ID" value="KDO16523.1"/>
    <property type="molecule type" value="Genomic_DNA"/>
</dbReference>
<dbReference type="AlphaFoldDB" id="A0A067BEG4"/>
<protein>
    <submittedName>
        <fullName evidence="1">Uncharacterized protein</fullName>
    </submittedName>
</protein>
<proteinExistence type="predicted"/>
<accession>A0A067BEG4</accession>
<dbReference type="GeneID" id="24139489"/>
<organism evidence="1 2">
    <name type="scientific">Saprolegnia parasitica (strain CBS 223.65)</name>
    <dbReference type="NCBI Taxonomy" id="695850"/>
    <lineage>
        <taxon>Eukaryota</taxon>
        <taxon>Sar</taxon>
        <taxon>Stramenopiles</taxon>
        <taxon>Oomycota</taxon>
        <taxon>Saprolegniomycetes</taxon>
        <taxon>Saprolegniales</taxon>
        <taxon>Saprolegniaceae</taxon>
        <taxon>Saprolegnia</taxon>
    </lineage>
</organism>
<feature type="non-terminal residue" evidence="1">
    <location>
        <position position="99"/>
    </location>
</feature>
<evidence type="ECO:0000313" key="2">
    <source>
        <dbReference type="Proteomes" id="UP000030745"/>
    </source>
</evidence>
<keyword evidence="2" id="KW-1185">Reference proteome</keyword>
<name>A0A067BEG4_SAPPC</name>
<dbReference type="RefSeq" id="XP_012212769.1">
    <property type="nucleotide sequence ID" value="XM_012357379.1"/>
</dbReference>
<gene>
    <name evidence="1" type="ORF">SPRG_17962</name>
</gene>
<evidence type="ECO:0000313" key="1">
    <source>
        <dbReference type="EMBL" id="KDO16523.1"/>
    </source>
</evidence>